<dbReference type="Pfam" id="PF11447">
    <property type="entry name" value="DUF3201"/>
    <property type="match status" value="1"/>
</dbReference>
<dbReference type="InterPro" id="IPR045864">
    <property type="entry name" value="aa-tRNA-synth_II/BPL/LPL"/>
</dbReference>
<proteinExistence type="predicted"/>
<organism evidence="1 2">
    <name type="scientific">Pyrococcus horikoshii</name>
    <dbReference type="NCBI Taxonomy" id="53953"/>
    <lineage>
        <taxon>Archaea</taxon>
        <taxon>Methanobacteriati</taxon>
        <taxon>Methanobacteriota</taxon>
        <taxon>Thermococci</taxon>
        <taxon>Thermococcales</taxon>
        <taxon>Thermococcaceae</taxon>
        <taxon>Pyrococcus</taxon>
    </lineage>
</organism>
<dbReference type="Proteomes" id="UP000617544">
    <property type="component" value="Unassembled WGS sequence"/>
</dbReference>
<protein>
    <submittedName>
        <fullName evidence="1">DUF3201 domain-containing protein</fullName>
    </submittedName>
</protein>
<dbReference type="AlphaFoldDB" id="A0A832T9B1"/>
<reference evidence="1" key="1">
    <citation type="journal article" date="2020" name="bioRxiv">
        <title>A rank-normalized archaeal taxonomy based on genome phylogeny resolves widespread incomplete and uneven classifications.</title>
        <authorList>
            <person name="Rinke C."/>
            <person name="Chuvochina M."/>
            <person name="Mussig A.J."/>
            <person name="Chaumeil P.-A."/>
            <person name="Waite D.W."/>
            <person name="Whitman W.B."/>
            <person name="Parks D.H."/>
            <person name="Hugenholtz P."/>
        </authorList>
    </citation>
    <scope>NUCLEOTIDE SEQUENCE</scope>
    <source>
        <strain evidence="1">UBA8834</strain>
    </source>
</reference>
<dbReference type="RefSeq" id="WP_010884357.1">
    <property type="nucleotide sequence ID" value="NZ_DUJN01000004.1"/>
</dbReference>
<accession>A0A832T9B1</accession>
<evidence type="ECO:0000313" key="2">
    <source>
        <dbReference type="Proteomes" id="UP000617544"/>
    </source>
</evidence>
<name>A0A832T9B1_PYRHR</name>
<dbReference type="GeneID" id="1444144"/>
<comment type="caution">
    <text evidence="1">The sequence shown here is derived from an EMBL/GenBank/DDBJ whole genome shotgun (WGS) entry which is preliminary data.</text>
</comment>
<sequence length="168" mass="20499">MDIREIHNFLNKMWEETFKLREELREELKDFEVEEVGEVFNAYLYVDGRWEEMKYPHPAFTIRPGGEVGATPQGFYFVFAFSKDELTKEFIGRFLRKFKKQSFIYGMKNFLEDFYNPNNPRGYEEVFEKIKNSDEEFINFEVDTSFNREELKRKLREFIELAREFDLL</sequence>
<dbReference type="OMA" id="KYPHPAF"/>
<dbReference type="SUPFAM" id="SSF142913">
    <property type="entry name" value="YktB/PF0168-like"/>
    <property type="match status" value="1"/>
</dbReference>
<gene>
    <name evidence="1" type="ORF">HA331_05285</name>
</gene>
<dbReference type="Gene3D" id="3.30.930.10">
    <property type="entry name" value="Bira Bifunctional Protein, Domain 2"/>
    <property type="match status" value="1"/>
</dbReference>
<dbReference type="EMBL" id="DUJN01000004">
    <property type="protein sequence ID" value="HII61154.1"/>
    <property type="molecule type" value="Genomic_DNA"/>
</dbReference>
<dbReference type="InterPro" id="IPR024505">
    <property type="entry name" value="DUF3201"/>
</dbReference>
<evidence type="ECO:0000313" key="1">
    <source>
        <dbReference type="EMBL" id="HII61154.1"/>
    </source>
</evidence>